<keyword evidence="2" id="KW-0560">Oxidoreductase</keyword>
<evidence type="ECO:0000313" key="5">
    <source>
        <dbReference type="EMBL" id="TXK65752.1"/>
    </source>
</evidence>
<organism evidence="5 6">
    <name type="scientific">Alkalisalibacterium limincola</name>
    <dbReference type="NCBI Taxonomy" id="2699169"/>
    <lineage>
        <taxon>Bacteria</taxon>
        <taxon>Pseudomonadati</taxon>
        <taxon>Pseudomonadota</taxon>
        <taxon>Gammaproteobacteria</taxon>
        <taxon>Lysobacterales</taxon>
        <taxon>Lysobacteraceae</taxon>
        <taxon>Alkalisalibacterium</taxon>
    </lineage>
</organism>
<dbReference type="CDD" id="cd05233">
    <property type="entry name" value="SDR_c"/>
    <property type="match status" value="1"/>
</dbReference>
<dbReference type="PRINTS" id="PR00081">
    <property type="entry name" value="GDHRDH"/>
</dbReference>
<dbReference type="Pfam" id="PF00106">
    <property type="entry name" value="adh_short"/>
    <property type="match status" value="1"/>
</dbReference>
<dbReference type="PIRSF" id="PIRSF000126">
    <property type="entry name" value="11-beta-HSD1"/>
    <property type="match status" value="1"/>
</dbReference>
<dbReference type="PANTHER" id="PTHR44196:SF2">
    <property type="entry name" value="SHORT-CHAIN DEHYDROGENASE-RELATED"/>
    <property type="match status" value="1"/>
</dbReference>
<keyword evidence="6" id="KW-1185">Reference proteome</keyword>
<dbReference type="PANTHER" id="PTHR44196">
    <property type="entry name" value="DEHYDROGENASE/REDUCTASE SDR FAMILY MEMBER 7B"/>
    <property type="match status" value="1"/>
</dbReference>
<dbReference type="AlphaFoldDB" id="A0A5C8KZ67"/>
<evidence type="ECO:0000256" key="3">
    <source>
        <dbReference type="RuleBase" id="RU000363"/>
    </source>
</evidence>
<evidence type="ECO:0000313" key="6">
    <source>
        <dbReference type="Proteomes" id="UP000321248"/>
    </source>
</evidence>
<proteinExistence type="inferred from homology"/>
<comment type="caution">
    <text evidence="5">The sequence shown here is derived from an EMBL/GenBank/DDBJ whole genome shotgun (WGS) entry which is preliminary data.</text>
</comment>
<sequence length="268" mass="29017">MSKSKRPRTALVTGASSGIGEAIAREYAKRGIGLVLVARRRERLEALASELGEHVRVAIIAEDLADAGAPGRIVEQLERDGLQVDILVNNAGYGVPGRFLSSDWKTHADFLQVMVGAVAELTHRLLPGMEARGHGGVLNVASVAGLVPGSAGHTMYGAVKSWMIRFSESLSLECAPRGVHVTALCPGFTYSEFHDVTGTRAQVSRMSPRMWLQADDVARAGIDALEAGEPMCIPGWRYRLIRQVAKHLPDGVARRIIGRRSKDFRDDS</sequence>
<dbReference type="PRINTS" id="PR00080">
    <property type="entry name" value="SDRFAMILY"/>
</dbReference>
<dbReference type="InterPro" id="IPR036291">
    <property type="entry name" value="NAD(P)-bd_dom_sf"/>
</dbReference>
<dbReference type="OrthoDB" id="9810734at2"/>
<dbReference type="GO" id="GO:0016020">
    <property type="term" value="C:membrane"/>
    <property type="evidence" value="ECO:0007669"/>
    <property type="project" value="TreeGrafter"/>
</dbReference>
<evidence type="ECO:0000256" key="2">
    <source>
        <dbReference type="ARBA" id="ARBA00023002"/>
    </source>
</evidence>
<dbReference type="InterPro" id="IPR002347">
    <property type="entry name" value="SDR_fam"/>
</dbReference>
<dbReference type="InterPro" id="IPR057326">
    <property type="entry name" value="KR_dom"/>
</dbReference>
<accession>A0A5C8KZ67</accession>
<protein>
    <submittedName>
        <fullName evidence="5">SDR family oxidoreductase</fullName>
    </submittedName>
</protein>
<comment type="similarity">
    <text evidence="1 3">Belongs to the short-chain dehydrogenases/reductases (SDR) family.</text>
</comment>
<dbReference type="Proteomes" id="UP000321248">
    <property type="component" value="Unassembled WGS sequence"/>
</dbReference>
<dbReference type="GO" id="GO:0016491">
    <property type="term" value="F:oxidoreductase activity"/>
    <property type="evidence" value="ECO:0007669"/>
    <property type="project" value="UniProtKB-KW"/>
</dbReference>
<feature type="domain" description="Ketoreductase" evidence="4">
    <location>
        <begin position="8"/>
        <end position="187"/>
    </location>
</feature>
<dbReference type="Gene3D" id="3.40.50.720">
    <property type="entry name" value="NAD(P)-binding Rossmann-like Domain"/>
    <property type="match status" value="1"/>
</dbReference>
<reference evidence="5 6" key="1">
    <citation type="submission" date="2019-08" db="EMBL/GenBank/DDBJ databases">
        <authorList>
            <person name="Karlyshev A.V."/>
        </authorList>
    </citation>
    <scope>NUCLEOTIDE SEQUENCE [LARGE SCALE GENOMIC DNA]</scope>
    <source>
        <strain evidence="5 6">Alg18-2.2</strain>
    </source>
</reference>
<dbReference type="SMART" id="SM00822">
    <property type="entry name" value="PKS_KR"/>
    <property type="match status" value="1"/>
</dbReference>
<dbReference type="EMBL" id="VRTS01000001">
    <property type="protein sequence ID" value="TXK65752.1"/>
    <property type="molecule type" value="Genomic_DNA"/>
</dbReference>
<gene>
    <name evidence="5" type="ORF">FU658_01160</name>
</gene>
<name>A0A5C8KZ67_9GAMM</name>
<dbReference type="RefSeq" id="WP_147890425.1">
    <property type="nucleotide sequence ID" value="NZ_VRTS01000001.1"/>
</dbReference>
<dbReference type="SUPFAM" id="SSF51735">
    <property type="entry name" value="NAD(P)-binding Rossmann-fold domains"/>
    <property type="match status" value="1"/>
</dbReference>
<evidence type="ECO:0000256" key="1">
    <source>
        <dbReference type="ARBA" id="ARBA00006484"/>
    </source>
</evidence>
<evidence type="ECO:0000259" key="4">
    <source>
        <dbReference type="SMART" id="SM00822"/>
    </source>
</evidence>